<protein>
    <submittedName>
        <fullName evidence="1">2997_t:CDS:1</fullName>
    </submittedName>
</protein>
<gene>
    <name evidence="1" type="ORF">RPERSI_LOCUS21353</name>
</gene>
<feature type="non-terminal residue" evidence="1">
    <location>
        <position position="1"/>
    </location>
</feature>
<name>A0ACA9RNG5_9GLOM</name>
<reference evidence="1" key="1">
    <citation type="submission" date="2021-06" db="EMBL/GenBank/DDBJ databases">
        <authorList>
            <person name="Kallberg Y."/>
            <person name="Tangrot J."/>
            <person name="Rosling A."/>
        </authorList>
    </citation>
    <scope>NUCLEOTIDE SEQUENCE</scope>
    <source>
        <strain evidence="1">MA461A</strain>
    </source>
</reference>
<comment type="caution">
    <text evidence="1">The sequence shown here is derived from an EMBL/GenBank/DDBJ whole genome shotgun (WGS) entry which is preliminary data.</text>
</comment>
<keyword evidence="2" id="KW-1185">Reference proteome</keyword>
<organism evidence="1 2">
    <name type="scientific">Racocetra persica</name>
    <dbReference type="NCBI Taxonomy" id="160502"/>
    <lineage>
        <taxon>Eukaryota</taxon>
        <taxon>Fungi</taxon>
        <taxon>Fungi incertae sedis</taxon>
        <taxon>Mucoromycota</taxon>
        <taxon>Glomeromycotina</taxon>
        <taxon>Glomeromycetes</taxon>
        <taxon>Diversisporales</taxon>
        <taxon>Gigasporaceae</taxon>
        <taxon>Racocetra</taxon>
    </lineage>
</organism>
<proteinExistence type="predicted"/>
<sequence>KLFEGKSMLQDKPRLGTLIEDKPVENETTKDEYVKIICMRTKHVEGEAFEPLKDKSKEDKRVEVELVKDKSVEGDDVEVELVDIEAEVSEAVEGENMEGDNMENKTREINK</sequence>
<evidence type="ECO:0000313" key="2">
    <source>
        <dbReference type="Proteomes" id="UP000789920"/>
    </source>
</evidence>
<feature type="non-terminal residue" evidence="1">
    <location>
        <position position="111"/>
    </location>
</feature>
<accession>A0ACA9RNG5</accession>
<dbReference type="Proteomes" id="UP000789920">
    <property type="component" value="Unassembled WGS sequence"/>
</dbReference>
<evidence type="ECO:0000313" key="1">
    <source>
        <dbReference type="EMBL" id="CAG8802587.1"/>
    </source>
</evidence>
<dbReference type="EMBL" id="CAJVQC010062357">
    <property type="protein sequence ID" value="CAG8802587.1"/>
    <property type="molecule type" value="Genomic_DNA"/>
</dbReference>